<protein>
    <submittedName>
        <fullName evidence="2">DUF4332 domain-containing protein</fullName>
    </submittedName>
</protein>
<dbReference type="InterPro" id="IPR025567">
    <property type="entry name" value="DUF4332"/>
</dbReference>
<dbReference type="Pfam" id="PF14229">
    <property type="entry name" value="DUF4332"/>
    <property type="match status" value="1"/>
</dbReference>
<comment type="caution">
    <text evidence="2">The sequence shown here is derived from an EMBL/GenBank/DDBJ whole genome shotgun (WGS) entry which is preliminary data.</text>
</comment>
<dbReference type="RefSeq" id="WP_289999916.1">
    <property type="nucleotide sequence ID" value="NZ_JAUEPH010000004.1"/>
</dbReference>
<evidence type="ECO:0000313" key="3">
    <source>
        <dbReference type="Proteomes" id="UP001171916"/>
    </source>
</evidence>
<keyword evidence="3" id="KW-1185">Reference proteome</keyword>
<organism evidence="2 3">
    <name type="scientific">Algoriphagus sediminis</name>
    <dbReference type="NCBI Taxonomy" id="3057113"/>
    <lineage>
        <taxon>Bacteria</taxon>
        <taxon>Pseudomonadati</taxon>
        <taxon>Bacteroidota</taxon>
        <taxon>Cytophagia</taxon>
        <taxon>Cytophagales</taxon>
        <taxon>Cyclobacteriaceae</taxon>
        <taxon>Algoriphagus</taxon>
    </lineage>
</organism>
<evidence type="ECO:0000259" key="1">
    <source>
        <dbReference type="Pfam" id="PF14229"/>
    </source>
</evidence>
<sequence>MAQQITMIESIGPAFKEKLAQAGVTTVEGLLEKGASKAGRKAIAEASGISEGKILDWVNMADLFRIKGVGSQFAELLKAAGVDTVKELRTRNAANLHAALVKTHEEKGLTRAVPSESQVAGYVEAAKGLEPMVTY</sequence>
<reference evidence="2" key="1">
    <citation type="submission" date="2023-06" db="EMBL/GenBank/DDBJ databases">
        <title>Robiginitalea aurantiacus sp. nov. and Algoriphagus sediminis sp. nov., isolated from coastal sediment.</title>
        <authorList>
            <person name="Zhou Z.Y."/>
            <person name="An J."/>
            <person name="Jia Y.W."/>
            <person name="Du Z.J."/>
        </authorList>
    </citation>
    <scope>NUCLEOTIDE SEQUENCE</scope>
    <source>
        <strain evidence="2">C2-7</strain>
    </source>
</reference>
<dbReference type="Gene3D" id="1.10.150.20">
    <property type="entry name" value="5' to 3' exonuclease, C-terminal subdomain"/>
    <property type="match status" value="2"/>
</dbReference>
<evidence type="ECO:0000313" key="2">
    <source>
        <dbReference type="EMBL" id="MDN3204360.1"/>
    </source>
</evidence>
<dbReference type="Proteomes" id="UP001171916">
    <property type="component" value="Unassembled WGS sequence"/>
</dbReference>
<dbReference type="EMBL" id="JAUEPH010000004">
    <property type="protein sequence ID" value="MDN3204360.1"/>
    <property type="molecule type" value="Genomic_DNA"/>
</dbReference>
<accession>A0ABT7YDB0</accession>
<feature type="domain" description="DUF4332" evidence="1">
    <location>
        <begin position="9"/>
        <end position="128"/>
    </location>
</feature>
<proteinExistence type="predicted"/>
<name>A0ABT7YDB0_9BACT</name>
<gene>
    <name evidence="2" type="ORF">QVH07_09370</name>
</gene>